<dbReference type="RefSeq" id="WP_126814759.1">
    <property type="nucleotide sequence ID" value="NZ_NGKC01000017.1"/>
</dbReference>
<reference evidence="1 2" key="1">
    <citation type="submission" date="2017-05" db="EMBL/GenBank/DDBJ databases">
        <title>Vagococcus spp. assemblies.</title>
        <authorList>
            <person name="Gulvik C.A."/>
        </authorList>
    </citation>
    <scope>NUCLEOTIDE SEQUENCE [LARGE SCALE GENOMIC DNA]</scope>
    <source>
        <strain evidence="1 2">LMG 24798</strain>
    </source>
</reference>
<dbReference type="OrthoDB" id="8445243at2"/>
<name>A0A430AP56_9ENTE</name>
<gene>
    <name evidence="1" type="ORF">CBF27_12325</name>
</gene>
<proteinExistence type="predicted"/>
<accession>A0A430AP56</accession>
<dbReference type="Proteomes" id="UP000286773">
    <property type="component" value="Unassembled WGS sequence"/>
</dbReference>
<sequence>MNKRESIDQIVALVTHYAEAVYNGDAEKLKETFHKDARMNGFMGDSLQLGTPESFFEEIANNPAMKDPFKATITHLAVTGNIATVIVYATGFFGEGIVEDHFQLIRDENNEWKIIAKCFTTL</sequence>
<dbReference type="AlphaFoldDB" id="A0A430AP56"/>
<organism evidence="1 2">
    <name type="scientific">Vagococcus acidifermentans</name>
    <dbReference type="NCBI Taxonomy" id="564710"/>
    <lineage>
        <taxon>Bacteria</taxon>
        <taxon>Bacillati</taxon>
        <taxon>Bacillota</taxon>
        <taxon>Bacilli</taxon>
        <taxon>Lactobacillales</taxon>
        <taxon>Enterococcaceae</taxon>
        <taxon>Vagococcus</taxon>
    </lineage>
</organism>
<protein>
    <recommendedName>
        <fullName evidence="3">DUF4440 domain-containing protein</fullName>
    </recommendedName>
</protein>
<evidence type="ECO:0000313" key="1">
    <source>
        <dbReference type="EMBL" id="RSU09667.1"/>
    </source>
</evidence>
<keyword evidence="2" id="KW-1185">Reference proteome</keyword>
<dbReference type="Gene3D" id="3.10.450.50">
    <property type="match status" value="1"/>
</dbReference>
<evidence type="ECO:0008006" key="3">
    <source>
        <dbReference type="Google" id="ProtNLM"/>
    </source>
</evidence>
<comment type="caution">
    <text evidence="1">The sequence shown here is derived from an EMBL/GenBank/DDBJ whole genome shotgun (WGS) entry which is preliminary data.</text>
</comment>
<dbReference type="Pfam" id="PF12893">
    <property type="entry name" value="Lumazine_bd_2"/>
    <property type="match status" value="1"/>
</dbReference>
<dbReference type="InterPro" id="IPR032710">
    <property type="entry name" value="NTF2-like_dom_sf"/>
</dbReference>
<evidence type="ECO:0000313" key="2">
    <source>
        <dbReference type="Proteomes" id="UP000286773"/>
    </source>
</evidence>
<dbReference type="SUPFAM" id="SSF54427">
    <property type="entry name" value="NTF2-like"/>
    <property type="match status" value="1"/>
</dbReference>
<dbReference type="InterPro" id="IPR039437">
    <property type="entry name" value="FrzH/put_lumazine-bd"/>
</dbReference>
<dbReference type="EMBL" id="NGKC01000017">
    <property type="protein sequence ID" value="RSU09667.1"/>
    <property type="molecule type" value="Genomic_DNA"/>
</dbReference>